<gene>
    <name evidence="1" type="ORF">THIOM_005049</name>
</gene>
<sequence length="53" mass="6392">MAVVARFFGDFQHFFSDFIFHHLCYGFGGINGHCFNRSFSQRTYHDSHFSRRR</sequence>
<protein>
    <submittedName>
        <fullName evidence="1">Uncharacterized protein</fullName>
    </submittedName>
</protein>
<dbReference type="EMBL" id="LUTY01002847">
    <property type="protein sequence ID" value="OAD19323.1"/>
    <property type="molecule type" value="Genomic_DNA"/>
</dbReference>
<comment type="caution">
    <text evidence="1">The sequence shown here is derived from an EMBL/GenBank/DDBJ whole genome shotgun (WGS) entry which is preliminary data.</text>
</comment>
<evidence type="ECO:0000313" key="2">
    <source>
        <dbReference type="Proteomes" id="UP000076962"/>
    </source>
</evidence>
<dbReference type="Proteomes" id="UP000076962">
    <property type="component" value="Unassembled WGS sequence"/>
</dbReference>
<organism evidence="1 2">
    <name type="scientific">Candidatus Thiomargarita nelsonii</name>
    <dbReference type="NCBI Taxonomy" id="1003181"/>
    <lineage>
        <taxon>Bacteria</taxon>
        <taxon>Pseudomonadati</taxon>
        <taxon>Pseudomonadota</taxon>
        <taxon>Gammaproteobacteria</taxon>
        <taxon>Thiotrichales</taxon>
        <taxon>Thiotrichaceae</taxon>
        <taxon>Thiomargarita</taxon>
    </lineage>
</organism>
<reference evidence="1 2" key="1">
    <citation type="submission" date="2016-05" db="EMBL/GenBank/DDBJ databases">
        <title>Single-cell genome of chain-forming Candidatus Thiomargarita nelsonii and comparison to other large sulfur-oxidizing bacteria.</title>
        <authorList>
            <person name="Winkel M."/>
            <person name="Salman V."/>
            <person name="Woyke T."/>
            <person name="Schulz-Vogt H."/>
            <person name="Richter M."/>
            <person name="Flood B."/>
            <person name="Bailey J."/>
            <person name="Amann R."/>
            <person name="Mussmann M."/>
        </authorList>
    </citation>
    <scope>NUCLEOTIDE SEQUENCE [LARGE SCALE GENOMIC DNA]</scope>
    <source>
        <strain evidence="1 2">THI036</strain>
    </source>
</reference>
<dbReference type="AlphaFoldDB" id="A0A176RU94"/>
<name>A0A176RU94_9GAMM</name>
<keyword evidence="2" id="KW-1185">Reference proteome</keyword>
<proteinExistence type="predicted"/>
<evidence type="ECO:0000313" key="1">
    <source>
        <dbReference type="EMBL" id="OAD19323.1"/>
    </source>
</evidence>
<accession>A0A176RU94</accession>